<evidence type="ECO:0000256" key="5">
    <source>
        <dbReference type="ARBA" id="ARBA00023186"/>
    </source>
</evidence>
<dbReference type="GO" id="GO:0140662">
    <property type="term" value="F:ATP-dependent protein folding chaperone"/>
    <property type="evidence" value="ECO:0007669"/>
    <property type="project" value="InterPro"/>
</dbReference>
<comment type="similarity">
    <text evidence="1 6">Belongs to the heat shock protein 70 family.</text>
</comment>
<dbReference type="Proteomes" id="UP000078368">
    <property type="component" value="Unassembled WGS sequence"/>
</dbReference>
<dbReference type="Gene3D" id="3.90.640.10">
    <property type="entry name" value="Actin, Chain A, domain 4"/>
    <property type="match status" value="1"/>
</dbReference>
<dbReference type="SUPFAM" id="SSF53067">
    <property type="entry name" value="Actin-like ATPase domain"/>
    <property type="match status" value="2"/>
</dbReference>
<accession>A0A179B7B3</accession>
<gene>
    <name evidence="7" type="ORF">A4H34_07285</name>
</gene>
<dbReference type="OrthoDB" id="9766019at2"/>
<keyword evidence="4" id="KW-0346">Stress response</keyword>
<dbReference type="STRING" id="1823756.A4H34_07285"/>
<evidence type="ECO:0000256" key="4">
    <source>
        <dbReference type="ARBA" id="ARBA00023016"/>
    </source>
</evidence>
<dbReference type="AlphaFoldDB" id="A0A179B7B3"/>
<evidence type="ECO:0000313" key="7">
    <source>
        <dbReference type="EMBL" id="OAP86904.1"/>
    </source>
</evidence>
<evidence type="ECO:0000256" key="6">
    <source>
        <dbReference type="RuleBase" id="RU003322"/>
    </source>
</evidence>
<reference evidence="7 8" key="1">
    <citation type="submission" date="2016-04" db="EMBL/GenBank/DDBJ databases">
        <title>Peptidophaga gingivicola gen. nov., sp. nov., isolated from human subgingival plaque.</title>
        <authorList>
            <person name="Beall C.J."/>
            <person name="Mokrzan E.M."/>
            <person name="Griffen A.L."/>
            <person name="Leys E.J."/>
        </authorList>
    </citation>
    <scope>NUCLEOTIDE SEQUENCE [LARGE SCALE GENOMIC DNA]</scope>
    <source>
        <strain evidence="7 8">BA112</strain>
    </source>
</reference>
<evidence type="ECO:0000256" key="3">
    <source>
        <dbReference type="ARBA" id="ARBA00022840"/>
    </source>
</evidence>
<dbReference type="RefSeq" id="WP_064231536.1">
    <property type="nucleotide sequence ID" value="NZ_LVZK01000001.1"/>
</dbReference>
<dbReference type="PROSITE" id="PS01036">
    <property type="entry name" value="HSP70_3"/>
    <property type="match status" value="1"/>
</dbReference>
<dbReference type="PRINTS" id="PR00301">
    <property type="entry name" value="HEATSHOCK70"/>
</dbReference>
<protein>
    <submittedName>
        <fullName evidence="7">Chaperone HscA</fullName>
    </submittedName>
</protein>
<evidence type="ECO:0000256" key="2">
    <source>
        <dbReference type="ARBA" id="ARBA00022741"/>
    </source>
</evidence>
<dbReference type="Pfam" id="PF00012">
    <property type="entry name" value="HSP70"/>
    <property type="match status" value="1"/>
</dbReference>
<keyword evidence="2 6" id="KW-0547">Nucleotide-binding</keyword>
<keyword evidence="3 6" id="KW-0067">ATP-binding</keyword>
<evidence type="ECO:0000313" key="8">
    <source>
        <dbReference type="Proteomes" id="UP000078368"/>
    </source>
</evidence>
<organism evidence="7 8">
    <name type="scientific">Peptidiphaga gingivicola</name>
    <dbReference type="NCBI Taxonomy" id="2741497"/>
    <lineage>
        <taxon>Bacteria</taxon>
        <taxon>Bacillati</taxon>
        <taxon>Actinomycetota</taxon>
        <taxon>Actinomycetes</taxon>
        <taxon>Actinomycetales</taxon>
        <taxon>Actinomycetaceae</taxon>
        <taxon>Peptidiphaga</taxon>
    </lineage>
</organism>
<dbReference type="Gene3D" id="3.30.420.40">
    <property type="match status" value="2"/>
</dbReference>
<dbReference type="InterPro" id="IPR018181">
    <property type="entry name" value="Heat_shock_70_CS"/>
</dbReference>
<dbReference type="InterPro" id="IPR013126">
    <property type="entry name" value="Hsp_70_fam"/>
</dbReference>
<comment type="caution">
    <text evidence="7">The sequence shown here is derived from an EMBL/GenBank/DDBJ whole genome shotgun (WGS) entry which is preliminary data.</text>
</comment>
<evidence type="ECO:0000256" key="1">
    <source>
        <dbReference type="ARBA" id="ARBA00007381"/>
    </source>
</evidence>
<sequence length="500" mass="53636">MRLGIDFGTTRTTVAVADRGNYPLLAFSDRNSDAREYIPSIVALADSGPVYGFEAASLALKGAPHLRSFKRLLSRTDVNQDAEVELGGLTIPLIDVVSGFLTHVAKSVRSAAKPARGELEAVVGIPAHAHSAQRLITLEGFRRAGIDVVAMINEPSAAGFEYTHRLTKSLNSRRTRILVYDLGGGTFDASLVAADDKSHEVLGSRGDNNVGGDDFDVALASFALEKSGRGELAADEWQRLLDSARQAKESLYPQSRYVAVDVPGSSSPTSIPVKEFYDLVAPLIESTLATMEPLLTQDEGGASKLPDDVAGLYVVGGGSELPAVGRTLRSRYGRRVHRSPYTAGSTAIGLAIAADPSAGYTLTDRLARGVGVFRDREGGSVISFDPLLGSEQRVSPNEDVTVVRTYRAAHNVGWYRFVEYTRTDADGVPRGEVVPCGTLAFPFDPALRGGEVDVDDVEVQRTGDGPLIEERYTVDRHGIVEVSIRDVESGYEVTRSLGAR</sequence>
<keyword evidence="5" id="KW-0143">Chaperone</keyword>
<dbReference type="InterPro" id="IPR043129">
    <property type="entry name" value="ATPase_NBD"/>
</dbReference>
<dbReference type="EMBL" id="LVZK01000001">
    <property type="protein sequence ID" value="OAP86904.1"/>
    <property type="molecule type" value="Genomic_DNA"/>
</dbReference>
<name>A0A179B7B3_9ACTO</name>
<dbReference type="PROSITE" id="PS00329">
    <property type="entry name" value="HSP70_2"/>
    <property type="match status" value="1"/>
</dbReference>
<keyword evidence="8" id="KW-1185">Reference proteome</keyword>
<proteinExistence type="inferred from homology"/>
<dbReference type="PANTHER" id="PTHR19375">
    <property type="entry name" value="HEAT SHOCK PROTEIN 70KDA"/>
    <property type="match status" value="1"/>
</dbReference>
<dbReference type="GO" id="GO:0005524">
    <property type="term" value="F:ATP binding"/>
    <property type="evidence" value="ECO:0007669"/>
    <property type="project" value="UniProtKB-KW"/>
</dbReference>